<feature type="domain" description="WWE" evidence="14">
    <location>
        <begin position="381"/>
        <end position="468"/>
    </location>
</feature>
<dbReference type="Pfam" id="PF00644">
    <property type="entry name" value="PARP"/>
    <property type="match status" value="1"/>
</dbReference>
<evidence type="ECO:0000256" key="4">
    <source>
        <dbReference type="ARBA" id="ARBA00022553"/>
    </source>
</evidence>
<dbReference type="PANTHER" id="PTHR45740">
    <property type="entry name" value="POLY [ADP-RIBOSE] POLYMERASE"/>
    <property type="match status" value="1"/>
</dbReference>
<evidence type="ECO:0000313" key="16">
    <source>
        <dbReference type="Proteomes" id="UP001652642"/>
    </source>
</evidence>
<dbReference type="Pfam" id="PF18606">
    <property type="entry name" value="HTH_53"/>
    <property type="match status" value="1"/>
</dbReference>
<sequence>MSDPAVCSFITKVLCSNAGSLAYKEISPLLGLADHQLKEILQDAGNKRFLVASQGPSCLVLAVSPVRLCLRNECGGCEHLHICKNYIKGRCFRPPRGRWSCKYSHNILSEDNQKVLKNHELSGLNENELRVLLFQNDPFLLPDVCNAYNRGDKNCNQLDDCPKLHICRHFLKGECRFSHCKKSHNLLEPKILALLLAEGMDDKMAWNIQTICDYKAAALIQDLGAYFKPARGRAKPTGENHGEPKRERDSSVHTFLKPSLDQNMGTAYNTKFPQNADKEKSREKDKLDEICLHYLWHFCKNKSNCNMIHYDLPYRWQVQTGDGWNDLAKREEIEKAYSDPSITTYKANPALVVKSLLDLDIDFKTMMSDACPVRRLSTPSSVTRPAKFVMTTKWLWYWKNDVGQWIEYGKQDGTRQGSSLSSDDLENLFLADPAGSIQFSAGPQQYEINFNDMIQRNLLYQTQRDVRRRPKFVSAEDVKTKKGHTATPAPAPAPAPTRAPAPVPAPAPAPTRAPAPAPTRAPAPAPTRAPAPAPTRAPTPAANLFAIPSYPQTWDKSSLPEIGYRTVELNKLSPEYTNIEYLFQKTMSNYIILRIRRIQNPSLWQVYQWQKEQMKKKRGGRSADEKLLFHGTTSNLETICNDNFDWRICGTNGTVFGKGSYFARDAQYSHNYCQRDAKEKIMFVARVLVGDFTVGRATYTRPPPKSYDRLSCYDSCVDNIADPSIFVIFEKHQIYPAYMIHYSEKENKCLLS</sequence>
<dbReference type="PROSITE" id="PS51059">
    <property type="entry name" value="PARP_CATALYTIC"/>
    <property type="match status" value="1"/>
</dbReference>
<feature type="region of interest" description="Disordered" evidence="12">
    <location>
        <begin position="262"/>
        <end position="281"/>
    </location>
</feature>
<keyword evidence="7 11" id="KW-0863">Zinc-finger</keyword>
<dbReference type="Pfam" id="PF02825">
    <property type="entry name" value="WWE"/>
    <property type="match status" value="1"/>
</dbReference>
<gene>
    <name evidence="17" type="primary">LOC110074963</name>
</gene>
<feature type="zinc finger region" description="C3H1-type" evidence="11">
    <location>
        <begin position="162"/>
        <end position="187"/>
    </location>
</feature>
<comment type="similarity">
    <text evidence="10">Belongs to the ARTD/PARP family.</text>
</comment>
<organism evidence="16 17">
    <name type="scientific">Pogona vitticeps</name>
    <name type="common">central bearded dragon</name>
    <dbReference type="NCBI Taxonomy" id="103695"/>
    <lineage>
        <taxon>Eukaryota</taxon>
        <taxon>Metazoa</taxon>
        <taxon>Chordata</taxon>
        <taxon>Craniata</taxon>
        <taxon>Vertebrata</taxon>
        <taxon>Euteleostomi</taxon>
        <taxon>Lepidosauria</taxon>
        <taxon>Squamata</taxon>
        <taxon>Bifurcata</taxon>
        <taxon>Unidentata</taxon>
        <taxon>Episquamata</taxon>
        <taxon>Toxicofera</taxon>
        <taxon>Iguania</taxon>
        <taxon>Acrodonta</taxon>
        <taxon>Agamidae</taxon>
        <taxon>Amphibolurinae</taxon>
        <taxon>Pogona</taxon>
    </lineage>
</organism>
<reference evidence="17" key="1">
    <citation type="submission" date="2025-08" db="UniProtKB">
        <authorList>
            <consortium name="RefSeq"/>
        </authorList>
    </citation>
    <scope>IDENTIFICATION</scope>
</reference>
<evidence type="ECO:0000256" key="5">
    <source>
        <dbReference type="ARBA" id="ARBA00022723"/>
    </source>
</evidence>
<dbReference type="SUPFAM" id="SSF56399">
    <property type="entry name" value="ADP-ribosylation"/>
    <property type="match status" value="1"/>
</dbReference>
<keyword evidence="16" id="KW-1185">Reference proteome</keyword>
<evidence type="ECO:0000256" key="12">
    <source>
        <dbReference type="SAM" id="MobiDB-lite"/>
    </source>
</evidence>
<dbReference type="Gene3D" id="1.10.10.10">
    <property type="entry name" value="Winged helix-like DNA-binding domain superfamily/Winged helix DNA-binding domain"/>
    <property type="match status" value="1"/>
</dbReference>
<feature type="compositionally biased region" description="Basic and acidic residues" evidence="12">
    <location>
        <begin position="236"/>
        <end position="251"/>
    </location>
</feature>
<name>A0ABM5GH65_9SAUR</name>
<dbReference type="InterPro" id="IPR051712">
    <property type="entry name" value="ARTD-AVP"/>
</dbReference>
<keyword evidence="9" id="KW-0539">Nucleus</keyword>
<protein>
    <submittedName>
        <fullName evidence="17">Protein mono-ADP-ribosyltransferase PARP12-like isoform X4</fullName>
    </submittedName>
</protein>
<keyword evidence="8 11" id="KW-0862">Zinc</keyword>
<evidence type="ECO:0000256" key="11">
    <source>
        <dbReference type="PROSITE-ProRule" id="PRU00723"/>
    </source>
</evidence>
<keyword evidence="3" id="KW-0963">Cytoplasm</keyword>
<feature type="region of interest" description="Disordered" evidence="12">
    <location>
        <begin position="469"/>
        <end position="540"/>
    </location>
</feature>
<dbReference type="Pfam" id="PF25261">
    <property type="entry name" value="zf-CCCH_PARP12"/>
    <property type="match status" value="1"/>
</dbReference>
<feature type="domain" description="C3H1-type" evidence="13">
    <location>
        <begin position="162"/>
        <end position="187"/>
    </location>
</feature>
<proteinExistence type="inferred from homology"/>
<keyword evidence="6" id="KW-0677">Repeat</keyword>
<dbReference type="Gene3D" id="3.90.228.10">
    <property type="match status" value="1"/>
</dbReference>
<dbReference type="RefSeq" id="XP_072857000.1">
    <property type="nucleotide sequence ID" value="XM_073000899.1"/>
</dbReference>
<evidence type="ECO:0000259" key="15">
    <source>
        <dbReference type="PROSITE" id="PS51059"/>
    </source>
</evidence>
<feature type="region of interest" description="Disordered" evidence="12">
    <location>
        <begin position="231"/>
        <end position="253"/>
    </location>
</feature>
<evidence type="ECO:0000256" key="2">
    <source>
        <dbReference type="ARBA" id="ARBA00004496"/>
    </source>
</evidence>
<evidence type="ECO:0000256" key="6">
    <source>
        <dbReference type="ARBA" id="ARBA00022737"/>
    </source>
</evidence>
<dbReference type="Pfam" id="PF23466">
    <property type="entry name" value="WWE_4"/>
    <property type="match status" value="1"/>
</dbReference>
<dbReference type="Proteomes" id="UP001652642">
    <property type="component" value="Chromosome 5"/>
</dbReference>
<dbReference type="CDD" id="cd01439">
    <property type="entry name" value="TCCD_inducible_PARP_like"/>
    <property type="match status" value="1"/>
</dbReference>
<dbReference type="InterPro" id="IPR012317">
    <property type="entry name" value="Poly(ADP-ribose)pol_cat_dom"/>
</dbReference>
<dbReference type="PROSITE" id="PS50918">
    <property type="entry name" value="WWE"/>
    <property type="match status" value="1"/>
</dbReference>
<evidence type="ECO:0000256" key="8">
    <source>
        <dbReference type="ARBA" id="ARBA00022833"/>
    </source>
</evidence>
<dbReference type="PANTHER" id="PTHR45740:SF8">
    <property type="entry name" value="ZINC FINGER CCCH-TYPE ANTIVIRAL PROTEIN 1"/>
    <property type="match status" value="1"/>
</dbReference>
<dbReference type="GeneID" id="110074963"/>
<dbReference type="PROSITE" id="PS50103">
    <property type="entry name" value="ZF_C3H1"/>
    <property type="match status" value="1"/>
</dbReference>
<evidence type="ECO:0000259" key="14">
    <source>
        <dbReference type="PROSITE" id="PS50918"/>
    </source>
</evidence>
<accession>A0ABM5GH65</accession>
<feature type="domain" description="PARP catalytic" evidence="15">
    <location>
        <begin position="550"/>
        <end position="752"/>
    </location>
</feature>
<evidence type="ECO:0000259" key="13">
    <source>
        <dbReference type="PROSITE" id="PS50103"/>
    </source>
</evidence>
<dbReference type="Gene3D" id="3.30.720.50">
    <property type="match status" value="1"/>
</dbReference>
<dbReference type="InterPro" id="IPR036388">
    <property type="entry name" value="WH-like_DNA-bd_sf"/>
</dbReference>
<feature type="compositionally biased region" description="Pro residues" evidence="12">
    <location>
        <begin position="489"/>
        <end position="537"/>
    </location>
</feature>
<keyword evidence="4" id="KW-0597">Phosphoprotein</keyword>
<dbReference type="InterPro" id="IPR037197">
    <property type="entry name" value="WWE_dom_sf"/>
</dbReference>
<dbReference type="InterPro" id="IPR004170">
    <property type="entry name" value="WWE_dom"/>
</dbReference>
<dbReference type="SUPFAM" id="SSF117839">
    <property type="entry name" value="WWE domain"/>
    <property type="match status" value="1"/>
</dbReference>
<evidence type="ECO:0000313" key="17">
    <source>
        <dbReference type="RefSeq" id="XP_072857000.1"/>
    </source>
</evidence>
<evidence type="ECO:0000256" key="1">
    <source>
        <dbReference type="ARBA" id="ARBA00004123"/>
    </source>
</evidence>
<comment type="subcellular location">
    <subcellularLocation>
        <location evidence="2">Cytoplasm</location>
    </subcellularLocation>
    <subcellularLocation>
        <location evidence="1">Nucleus</location>
    </subcellularLocation>
</comment>
<keyword evidence="5 11" id="KW-0479">Metal-binding</keyword>
<dbReference type="InterPro" id="IPR000571">
    <property type="entry name" value="Znf_CCCH"/>
</dbReference>
<feature type="compositionally biased region" description="Polar residues" evidence="12">
    <location>
        <begin position="262"/>
        <end position="273"/>
    </location>
</feature>
<evidence type="ECO:0000256" key="7">
    <source>
        <dbReference type="ARBA" id="ARBA00022771"/>
    </source>
</evidence>
<evidence type="ECO:0000256" key="3">
    <source>
        <dbReference type="ARBA" id="ARBA00022490"/>
    </source>
</evidence>
<dbReference type="InterPro" id="IPR057602">
    <property type="entry name" value="Zfn-CCCH_PARP12"/>
</dbReference>
<evidence type="ECO:0000256" key="10">
    <source>
        <dbReference type="ARBA" id="ARBA00024347"/>
    </source>
</evidence>
<dbReference type="InterPro" id="IPR041360">
    <property type="entry name" value="ZAP_HTH"/>
</dbReference>
<evidence type="ECO:0000256" key="9">
    <source>
        <dbReference type="ARBA" id="ARBA00023242"/>
    </source>
</evidence>